<accession>A0A482ZGS8</accession>
<dbReference type="AlphaFoldDB" id="A0A482ZGS8"/>
<dbReference type="EMBL" id="HAGL01000005">
    <property type="protein sequence ID" value="SMD29032.1"/>
    <property type="molecule type" value="Transcribed_RNA"/>
</dbReference>
<name>A0A482ZGS8_9ARAC</name>
<organism evidence="2">
    <name type="scientific">Phidippus regius</name>
    <dbReference type="NCBI Taxonomy" id="1905328"/>
    <lineage>
        <taxon>Eukaryota</taxon>
        <taxon>Metazoa</taxon>
        <taxon>Ecdysozoa</taxon>
        <taxon>Arthropoda</taxon>
        <taxon>Chelicerata</taxon>
        <taxon>Arachnida</taxon>
        <taxon>Araneae</taxon>
        <taxon>Araneomorphae</taxon>
        <taxon>Entelegynae</taxon>
        <taxon>Dionycha</taxon>
        <taxon>Salticidae</taxon>
        <taxon>Salticinae</taxon>
        <taxon>Salticoida</taxon>
        <taxon>Dendryphantini</taxon>
        <taxon>Phidippus</taxon>
    </lineage>
</organism>
<feature type="signal peptide" evidence="1">
    <location>
        <begin position="1"/>
        <end position="21"/>
    </location>
</feature>
<reference evidence="2" key="2">
    <citation type="submission" date="2019-03" db="EMBL/GenBank/DDBJ databases">
        <title>Unravelling the molecular evolution of spider venoms.</title>
        <authorList>
            <person name="Pineda S."/>
        </authorList>
    </citation>
    <scope>NUCLEOTIDE SEQUENCE</scope>
</reference>
<feature type="chain" id="PRO_5019777509" evidence="1">
    <location>
        <begin position="22"/>
        <end position="219"/>
    </location>
</feature>
<protein>
    <submittedName>
        <fullName evidence="2">U7-Saltitoxin-Pre1a_1</fullName>
    </submittedName>
</protein>
<evidence type="ECO:0000256" key="1">
    <source>
        <dbReference type="SAM" id="SignalP"/>
    </source>
</evidence>
<reference evidence="2" key="1">
    <citation type="submission" date="2017-03" db="EMBL/GenBank/DDBJ databases">
        <authorList>
            <person name="Braembl D."/>
        </authorList>
    </citation>
    <scope>NUCLEOTIDE SEQUENCE</scope>
</reference>
<sequence>MASDRKVLCLLVFLCVAAINAETEKEITEVDEKKIISQEDKPQCVKKFVDWCNKIQYPQEGDQGLAIQSISYRDDANFYRVFCSSDSEGTNCTRNGSPWFSCTPDHVLSYKGEVLTETSTDVDDDICKTQEMAFKELFVHNMSYDNSTVPDIEKGLKSFFGEILEMLQQIHELQQRLSDTNFMGNDFREGFWKGLHGIPIEDNETQKPCHQLRRKKLSD</sequence>
<evidence type="ECO:0000313" key="2">
    <source>
        <dbReference type="EMBL" id="SMD29032.1"/>
    </source>
</evidence>
<proteinExistence type="predicted"/>
<keyword evidence="1" id="KW-0732">Signal</keyword>